<accession>K2M069</accession>
<feature type="non-terminal residue" evidence="3">
    <location>
        <position position="234"/>
    </location>
</feature>
<feature type="region of interest" description="Disordered" evidence="1">
    <location>
        <begin position="194"/>
        <end position="234"/>
    </location>
</feature>
<evidence type="ECO:0000256" key="1">
    <source>
        <dbReference type="SAM" id="MobiDB-lite"/>
    </source>
</evidence>
<organism evidence="3 4">
    <name type="scientific">Trypanosoma cruzi marinkellei</name>
    <dbReference type="NCBI Taxonomy" id="85056"/>
    <lineage>
        <taxon>Eukaryota</taxon>
        <taxon>Discoba</taxon>
        <taxon>Euglenozoa</taxon>
        <taxon>Kinetoplastea</taxon>
        <taxon>Metakinetoplastina</taxon>
        <taxon>Trypanosomatida</taxon>
        <taxon>Trypanosomatidae</taxon>
        <taxon>Trypanosoma</taxon>
        <taxon>Schizotrypanum</taxon>
    </lineage>
</organism>
<feature type="compositionally biased region" description="Low complexity" evidence="1">
    <location>
        <begin position="223"/>
        <end position="234"/>
    </location>
</feature>
<reference evidence="3 4" key="1">
    <citation type="journal article" date="2012" name="BMC Genomics">
        <title>Comparative genomic analysis of human infective Trypanosoma cruzi lineages with the bat-restricted subspecies T. cruzi marinkellei.</title>
        <authorList>
            <person name="Franzen O."/>
            <person name="Talavera-Lopez C."/>
            <person name="Ochaya S."/>
            <person name="Butler C.E."/>
            <person name="Messenger L.A."/>
            <person name="Lewis M.D."/>
            <person name="Llewellyn M.S."/>
            <person name="Marinkelle C.J."/>
            <person name="Tyler K.M."/>
            <person name="Miles M.A."/>
            <person name="Andersson B."/>
        </authorList>
    </citation>
    <scope>NUCLEOTIDE SEQUENCE [LARGE SCALE GENOMIC DNA]</scope>
    <source>
        <strain evidence="3 4">B7</strain>
    </source>
</reference>
<feature type="transmembrane region" description="Helical" evidence="2">
    <location>
        <begin position="52"/>
        <end position="85"/>
    </location>
</feature>
<proteinExistence type="predicted"/>
<sequence>MVDCWHAPGRTHIFRPEALYASADTASSSGAHTHAEPLRLPSVSRGRDGARVVVVVGASVVVVLGASGAVVVVVVVVVGALVVVVEVVFGVCTTTEISCPCDGVSSSFTDTSSLFLRFSVCNAPVSAPESCPSSSRLFDGLLSESESSVTSSSILAVANTEEQQHRASTNRAHSRRQVIIVSVVVQWCGADLHSEGHGEQQGRREVRQDTHTEGTPHEERAAATHAPYAAHTQN</sequence>
<keyword evidence="2" id="KW-0812">Transmembrane</keyword>
<comment type="caution">
    <text evidence="3">The sequence shown here is derived from an EMBL/GenBank/DDBJ whole genome shotgun (WGS) entry which is preliminary data.</text>
</comment>
<evidence type="ECO:0000313" key="4">
    <source>
        <dbReference type="Proteomes" id="UP000007350"/>
    </source>
</evidence>
<name>K2M069_TRYCR</name>
<evidence type="ECO:0000256" key="2">
    <source>
        <dbReference type="SAM" id="Phobius"/>
    </source>
</evidence>
<keyword evidence="2" id="KW-1133">Transmembrane helix</keyword>
<dbReference type="Proteomes" id="UP000007350">
    <property type="component" value="Unassembled WGS sequence"/>
</dbReference>
<dbReference type="AlphaFoldDB" id="K2M069"/>
<feature type="compositionally biased region" description="Basic and acidic residues" evidence="1">
    <location>
        <begin position="194"/>
        <end position="222"/>
    </location>
</feature>
<keyword evidence="4" id="KW-1185">Reference proteome</keyword>
<gene>
    <name evidence="3" type="ORF">MOQ_007900</name>
</gene>
<keyword evidence="2" id="KW-0472">Membrane</keyword>
<dbReference type="EMBL" id="AHKC01015890">
    <property type="protein sequence ID" value="EKF28353.1"/>
    <property type="molecule type" value="Genomic_DNA"/>
</dbReference>
<evidence type="ECO:0000313" key="3">
    <source>
        <dbReference type="EMBL" id="EKF28353.1"/>
    </source>
</evidence>
<protein>
    <submittedName>
        <fullName evidence="3">Uncharacterized protein</fullName>
    </submittedName>
</protein>